<dbReference type="PANTHER" id="PTHR45957">
    <property type="entry name" value="ANAPHASE-PROMOTING COMPLEX SUBUNIT 2"/>
    <property type="match status" value="1"/>
</dbReference>
<dbReference type="Proteomes" id="UP000022910">
    <property type="component" value="Unassembled WGS sequence"/>
</dbReference>
<keyword evidence="3" id="KW-0498">Mitosis</keyword>
<dbReference type="Pfam" id="PF25773">
    <property type="entry name" value="TPR_ANAPC2"/>
    <property type="match status" value="1"/>
</dbReference>
<dbReference type="InterPro" id="IPR059120">
    <property type="entry name" value="Cullin-like_AB"/>
</dbReference>
<dbReference type="STRING" id="1432141.A0A015JGU4"/>
<dbReference type="Pfam" id="PF26557">
    <property type="entry name" value="Cullin_AB"/>
    <property type="match status" value="1"/>
</dbReference>
<evidence type="ECO:0000256" key="5">
    <source>
        <dbReference type="ARBA" id="ARBA00023306"/>
    </source>
</evidence>
<comment type="caution">
    <text evidence="8">The sequence shown here is derived from an EMBL/GenBank/DDBJ whole genome shotgun (WGS) entry which is preliminary data.</text>
</comment>
<gene>
    <name evidence="8" type="ORF">RirG_102750</name>
</gene>
<evidence type="ECO:0000256" key="1">
    <source>
        <dbReference type="ARBA" id="ARBA00016068"/>
    </source>
</evidence>
<dbReference type="PANTHER" id="PTHR45957:SF1">
    <property type="entry name" value="ANAPHASE-PROMOTING COMPLEX SUBUNIT 2"/>
    <property type="match status" value="1"/>
</dbReference>
<dbReference type="GO" id="GO:0007091">
    <property type="term" value="P:metaphase/anaphase transition of mitotic cell cycle"/>
    <property type="evidence" value="ECO:0007669"/>
    <property type="project" value="TreeGrafter"/>
</dbReference>
<dbReference type="Gene3D" id="3.30.230.130">
    <property type="entry name" value="Cullin, Chain C, Domain 2"/>
    <property type="match status" value="1"/>
</dbReference>
<evidence type="ECO:0000256" key="3">
    <source>
        <dbReference type="ARBA" id="ARBA00022776"/>
    </source>
</evidence>
<sequence>MESLEQQWNKAILNLNQNKEGLEGLIETTKAWSVVTNWLNPNNYNINQEIPADVKENLQILVQTSLATRLIEWYLDAVCRNFRECFDERLHQWRETWVQLQKDNVKSPNKDQIFENWICKSYIDFIHNIYSHFNKCQHPLILIVASDESMKEFLIRYHTTLYLSLIDKSEPYSTIPSLFKEMTKIFFRSFFRKYENLIRYNPPNSSDSSSLLLCKSKQPDEKFENILFVWRSTDDINILFSKQEDNIENEENSFSAMELDDTDLEEFDVELPLEDGTKLEDLNDEIEAFSKLCKQMHSLDLIKRTNDALEEFLCDEIELRVQNTCKGTFDKPMLRHSTKWLYSTLYPWLQIIFSSNSQLSHESIENRLVAWSKRLNYHFCMIFCDSRISELFDVIVDFPDSKIAIDDLIVCMRRLDKDYRYRLVESLHAAFRKRLLIPGAGTMDIINTYISTIKCLRLLDSSGVLLEKITGPFRNYLRTREDAARCLVSSWMDEKNNNNELIEELGRTEEPIDNQQDVRFNDDNWLPDPMDAGPDYKSSIYRSADITNLLVSLFDTTDLIIKEIQNQMASYLLTKTDYDTEKELTKLELFKLRFGESKMSTTEVMIKDISDSKRIDSFILGNDNPLRRNMSGSSSEVMMLHGTVISRLFWPTLKGEDFDVPEQISNEMVKYDEGFQIFKPRRKLQWLKSLGKVQIELELQDRTLEFEVAPIYATIIHNFQQQDKWNLVDLAKKIKIDPIILKGKMNFWSDRGILKELPNDEWLLLETAEEVDPSKRAFASNEENCDNIIQSLAEQKAEEFKMYWAYIENMLKNLGGMTLEKIHNILCSVAEPTTSSSNSSFDNNLEDLKSFLNQMVVEDKLEFQGGLYKAKIN</sequence>
<protein>
    <recommendedName>
        <fullName evidence="1">Anaphase-promoting complex subunit 2</fullName>
    </recommendedName>
</protein>
<evidence type="ECO:0000313" key="8">
    <source>
        <dbReference type="EMBL" id="EXX68712.1"/>
    </source>
</evidence>
<evidence type="ECO:0000256" key="2">
    <source>
        <dbReference type="ARBA" id="ARBA00022618"/>
    </source>
</evidence>
<dbReference type="EMBL" id="JEMT01017204">
    <property type="protein sequence ID" value="EXX68712.1"/>
    <property type="molecule type" value="Genomic_DNA"/>
</dbReference>
<dbReference type="AlphaFoldDB" id="A0A015JGU4"/>
<dbReference type="InterPro" id="IPR016158">
    <property type="entry name" value="Cullin_homology"/>
</dbReference>
<dbReference type="SUPFAM" id="SSF75632">
    <property type="entry name" value="Cullin homology domain"/>
    <property type="match status" value="1"/>
</dbReference>
<evidence type="ECO:0000256" key="4">
    <source>
        <dbReference type="ARBA" id="ARBA00022786"/>
    </source>
</evidence>
<dbReference type="SMART" id="SM01013">
    <property type="entry name" value="APC2"/>
    <property type="match status" value="1"/>
</dbReference>
<comment type="similarity">
    <text evidence="6">Belongs to the cullin family.</text>
</comment>
<dbReference type="GO" id="GO:0005680">
    <property type="term" value="C:anaphase-promoting complex"/>
    <property type="evidence" value="ECO:0007669"/>
    <property type="project" value="TreeGrafter"/>
</dbReference>
<evidence type="ECO:0000256" key="6">
    <source>
        <dbReference type="PROSITE-ProRule" id="PRU00330"/>
    </source>
</evidence>
<dbReference type="GO" id="GO:0070979">
    <property type="term" value="P:protein K11-linked ubiquitination"/>
    <property type="evidence" value="ECO:0007669"/>
    <property type="project" value="TreeGrafter"/>
</dbReference>
<feature type="domain" description="Cullin family profile" evidence="7">
    <location>
        <begin position="507"/>
        <end position="749"/>
    </location>
</feature>
<dbReference type="InterPro" id="IPR044554">
    <property type="entry name" value="ANAPC2"/>
</dbReference>
<accession>A0A015JGU4</accession>
<proteinExistence type="inferred from homology"/>
<keyword evidence="9" id="KW-1185">Reference proteome</keyword>
<dbReference type="InterPro" id="IPR036390">
    <property type="entry name" value="WH_DNA-bd_sf"/>
</dbReference>
<reference evidence="8 9" key="1">
    <citation type="submission" date="2014-02" db="EMBL/GenBank/DDBJ databases">
        <title>Single nucleus genome sequencing reveals high similarity among nuclei of an endomycorrhizal fungus.</title>
        <authorList>
            <person name="Lin K."/>
            <person name="Geurts R."/>
            <person name="Zhang Z."/>
            <person name="Limpens E."/>
            <person name="Saunders D.G."/>
            <person name="Mu D."/>
            <person name="Pang E."/>
            <person name="Cao H."/>
            <person name="Cha H."/>
            <person name="Lin T."/>
            <person name="Zhou Q."/>
            <person name="Shang Y."/>
            <person name="Li Y."/>
            <person name="Ivanov S."/>
            <person name="Sharma T."/>
            <person name="Velzen R.V."/>
            <person name="Ruijter N.D."/>
            <person name="Aanen D.K."/>
            <person name="Win J."/>
            <person name="Kamoun S."/>
            <person name="Bisseling T."/>
            <person name="Huang S."/>
        </authorList>
    </citation>
    <scope>NUCLEOTIDE SEQUENCE [LARGE SCALE GENOMIC DNA]</scope>
    <source>
        <strain evidence="9">DAOM197198w</strain>
    </source>
</reference>
<dbReference type="OrthoDB" id="5581181at2759"/>
<dbReference type="InterPro" id="IPR057975">
    <property type="entry name" value="TPR_ANAPC2"/>
</dbReference>
<keyword evidence="5" id="KW-0131">Cell cycle</keyword>
<dbReference type="Gene3D" id="1.10.10.10">
    <property type="entry name" value="Winged helix-like DNA-binding domain superfamily/Winged helix DNA-binding domain"/>
    <property type="match status" value="1"/>
</dbReference>
<dbReference type="Pfam" id="PF08672">
    <property type="entry name" value="ANAPC2"/>
    <property type="match status" value="1"/>
</dbReference>
<dbReference type="PROSITE" id="PS50069">
    <property type="entry name" value="CULLIN_2"/>
    <property type="match status" value="1"/>
</dbReference>
<dbReference type="InterPro" id="IPR036317">
    <property type="entry name" value="Cullin_homology_sf"/>
</dbReference>
<dbReference type="InterPro" id="IPR036388">
    <property type="entry name" value="WH-like_DNA-bd_sf"/>
</dbReference>
<dbReference type="InterPro" id="IPR014786">
    <property type="entry name" value="ANAPC2_C"/>
</dbReference>
<dbReference type="SUPFAM" id="SSF46785">
    <property type="entry name" value="Winged helix' DNA-binding domain"/>
    <property type="match status" value="1"/>
</dbReference>
<evidence type="ECO:0000313" key="9">
    <source>
        <dbReference type="Proteomes" id="UP000022910"/>
    </source>
</evidence>
<organism evidence="8 9">
    <name type="scientific">Rhizophagus irregularis (strain DAOM 197198w)</name>
    <name type="common">Glomus intraradices</name>
    <dbReference type="NCBI Taxonomy" id="1432141"/>
    <lineage>
        <taxon>Eukaryota</taxon>
        <taxon>Fungi</taxon>
        <taxon>Fungi incertae sedis</taxon>
        <taxon>Mucoromycota</taxon>
        <taxon>Glomeromycotina</taxon>
        <taxon>Glomeromycetes</taxon>
        <taxon>Glomerales</taxon>
        <taxon>Glomeraceae</taxon>
        <taxon>Rhizophagus</taxon>
    </lineage>
</organism>
<evidence type="ECO:0000259" key="7">
    <source>
        <dbReference type="PROSITE" id="PS50069"/>
    </source>
</evidence>
<keyword evidence="4" id="KW-0833">Ubl conjugation pathway</keyword>
<name>A0A015JGU4_RHIIW</name>
<keyword evidence="2" id="KW-0132">Cell division</keyword>